<dbReference type="Pfam" id="PF01380">
    <property type="entry name" value="SIS"/>
    <property type="match status" value="1"/>
</dbReference>
<dbReference type="InterPro" id="IPR009057">
    <property type="entry name" value="Homeodomain-like_sf"/>
</dbReference>
<keyword evidence="1" id="KW-0805">Transcription regulation</keyword>
<dbReference type="SUPFAM" id="SSF46689">
    <property type="entry name" value="Homeodomain-like"/>
    <property type="match status" value="1"/>
</dbReference>
<evidence type="ECO:0000259" key="5">
    <source>
        <dbReference type="PROSITE" id="PS51464"/>
    </source>
</evidence>
<feature type="domain" description="SIS" evidence="5">
    <location>
        <begin position="125"/>
        <end position="263"/>
    </location>
</feature>
<dbReference type="Gene3D" id="3.40.50.10490">
    <property type="entry name" value="Glucose-6-phosphate isomerase like protein, domain 1"/>
    <property type="match status" value="1"/>
</dbReference>
<name>A0A923LE53_9FIRM</name>
<dbReference type="GO" id="GO:1901135">
    <property type="term" value="P:carbohydrate derivative metabolic process"/>
    <property type="evidence" value="ECO:0007669"/>
    <property type="project" value="InterPro"/>
</dbReference>
<dbReference type="Pfam" id="PF01418">
    <property type="entry name" value="HTH_6"/>
    <property type="match status" value="1"/>
</dbReference>
<dbReference type="GO" id="GO:0003700">
    <property type="term" value="F:DNA-binding transcription factor activity"/>
    <property type="evidence" value="ECO:0007669"/>
    <property type="project" value="InterPro"/>
</dbReference>
<evidence type="ECO:0000256" key="1">
    <source>
        <dbReference type="ARBA" id="ARBA00023015"/>
    </source>
</evidence>
<dbReference type="EMBL" id="JACOOR010000009">
    <property type="protein sequence ID" value="MBC5660996.1"/>
    <property type="molecule type" value="Genomic_DNA"/>
</dbReference>
<evidence type="ECO:0000313" key="6">
    <source>
        <dbReference type="EMBL" id="MBC5660996.1"/>
    </source>
</evidence>
<gene>
    <name evidence="6" type="ORF">H8S44_14635</name>
</gene>
<dbReference type="PROSITE" id="PS51464">
    <property type="entry name" value="SIS"/>
    <property type="match status" value="1"/>
</dbReference>
<dbReference type="InterPro" id="IPR000281">
    <property type="entry name" value="HTH_RpiR"/>
</dbReference>
<keyword evidence="7" id="KW-1185">Reference proteome</keyword>
<dbReference type="InterPro" id="IPR046348">
    <property type="entry name" value="SIS_dom_sf"/>
</dbReference>
<sequence>MELNFLTEIDRQYAGLTRTFRKIADYLKKEYMQLPFQSIQEVAQAAEVSPASVHRFCIQLGYTGFPALQREIQTYLQKNLVEHESEAYRNWKESGNSILKEQVEKNTQVLQEMMTEDLDKNFELAVEAIKSARRVYIIGLRASYCMAVYMHNLLMEYMDNVILLTLGVDDIYDRIAGAKPEDVLLAVGFKPYTNYTVEILKHFRKVGAKTVAISDKPSSPLAINADISLLPGNRTPSYGFVMAVTIIKALGISVSRIHDPEVLEYYEKKKDFLLENDILM</sequence>
<keyword evidence="3" id="KW-0804">Transcription</keyword>
<evidence type="ECO:0000313" key="7">
    <source>
        <dbReference type="Proteomes" id="UP000649345"/>
    </source>
</evidence>
<dbReference type="InterPro" id="IPR001347">
    <property type="entry name" value="SIS_dom"/>
</dbReference>
<dbReference type="SUPFAM" id="SSF53697">
    <property type="entry name" value="SIS domain"/>
    <property type="match status" value="1"/>
</dbReference>
<dbReference type="PANTHER" id="PTHR30514">
    <property type="entry name" value="GLUCOKINASE"/>
    <property type="match status" value="1"/>
</dbReference>
<dbReference type="GO" id="GO:0003677">
    <property type="term" value="F:DNA binding"/>
    <property type="evidence" value="ECO:0007669"/>
    <property type="project" value="UniProtKB-KW"/>
</dbReference>
<dbReference type="InterPro" id="IPR036388">
    <property type="entry name" value="WH-like_DNA-bd_sf"/>
</dbReference>
<dbReference type="AlphaFoldDB" id="A0A923LE53"/>
<evidence type="ECO:0000259" key="4">
    <source>
        <dbReference type="PROSITE" id="PS51071"/>
    </source>
</evidence>
<feature type="domain" description="HTH rpiR-type" evidence="4">
    <location>
        <begin position="3"/>
        <end position="79"/>
    </location>
</feature>
<dbReference type="PANTHER" id="PTHR30514:SF18">
    <property type="entry name" value="RPIR-FAMILY TRANSCRIPTIONAL REGULATOR"/>
    <property type="match status" value="1"/>
</dbReference>
<dbReference type="Gene3D" id="1.10.10.10">
    <property type="entry name" value="Winged helix-like DNA-binding domain superfamily/Winged helix DNA-binding domain"/>
    <property type="match status" value="1"/>
</dbReference>
<proteinExistence type="predicted"/>
<dbReference type="PROSITE" id="PS51071">
    <property type="entry name" value="HTH_RPIR"/>
    <property type="match status" value="1"/>
</dbReference>
<evidence type="ECO:0000256" key="2">
    <source>
        <dbReference type="ARBA" id="ARBA00023125"/>
    </source>
</evidence>
<comment type="caution">
    <text evidence="6">The sequence shown here is derived from an EMBL/GenBank/DDBJ whole genome shotgun (WGS) entry which is preliminary data.</text>
</comment>
<evidence type="ECO:0000256" key="3">
    <source>
        <dbReference type="ARBA" id="ARBA00023163"/>
    </source>
</evidence>
<keyword evidence="2" id="KW-0238">DNA-binding</keyword>
<protein>
    <submittedName>
        <fullName evidence="6">MurR/RpiR family transcriptional regulator</fullName>
    </submittedName>
</protein>
<accession>A0A923LE53</accession>
<dbReference type="CDD" id="cd05013">
    <property type="entry name" value="SIS_RpiR"/>
    <property type="match status" value="1"/>
</dbReference>
<dbReference type="RefSeq" id="WP_186873933.1">
    <property type="nucleotide sequence ID" value="NZ_JACOOR010000009.1"/>
</dbReference>
<reference evidence="6" key="1">
    <citation type="submission" date="2020-08" db="EMBL/GenBank/DDBJ databases">
        <title>Genome public.</title>
        <authorList>
            <person name="Liu C."/>
            <person name="Sun Q."/>
        </authorList>
    </citation>
    <scope>NUCLEOTIDE SEQUENCE</scope>
    <source>
        <strain evidence="6">NSJ-68</strain>
    </source>
</reference>
<dbReference type="Proteomes" id="UP000649345">
    <property type="component" value="Unassembled WGS sequence"/>
</dbReference>
<dbReference type="InterPro" id="IPR047640">
    <property type="entry name" value="RpiR-like"/>
</dbReference>
<dbReference type="InterPro" id="IPR035472">
    <property type="entry name" value="RpiR-like_SIS"/>
</dbReference>
<organism evidence="6 7">
    <name type="scientific">Anaerosacchariphilus hominis</name>
    <dbReference type="NCBI Taxonomy" id="2763017"/>
    <lineage>
        <taxon>Bacteria</taxon>
        <taxon>Bacillati</taxon>
        <taxon>Bacillota</taxon>
        <taxon>Clostridia</taxon>
        <taxon>Lachnospirales</taxon>
        <taxon>Lachnospiraceae</taxon>
        <taxon>Anaerosacchariphilus</taxon>
    </lineage>
</organism>
<dbReference type="GO" id="GO:0097367">
    <property type="term" value="F:carbohydrate derivative binding"/>
    <property type="evidence" value="ECO:0007669"/>
    <property type="project" value="InterPro"/>
</dbReference>